<comment type="caution">
    <text evidence="3">The sequence shown here is derived from an EMBL/GenBank/DDBJ whole genome shotgun (WGS) entry which is preliminary data.</text>
</comment>
<dbReference type="InterPro" id="IPR029030">
    <property type="entry name" value="Caspase-like_dom_sf"/>
</dbReference>
<evidence type="ECO:0000313" key="4">
    <source>
        <dbReference type="Proteomes" id="UP001520654"/>
    </source>
</evidence>
<proteinExistence type="predicted"/>
<dbReference type="Pfam" id="PF00656">
    <property type="entry name" value="Peptidase_C14"/>
    <property type="match status" value="1"/>
</dbReference>
<dbReference type="Proteomes" id="UP001520654">
    <property type="component" value="Unassembled WGS sequence"/>
</dbReference>
<protein>
    <submittedName>
        <fullName evidence="3">Caspase family protein</fullName>
    </submittedName>
</protein>
<evidence type="ECO:0000259" key="2">
    <source>
        <dbReference type="Pfam" id="PF00656"/>
    </source>
</evidence>
<sequence>MNGPALPELPAAAPSGSARAVLIGAAAYAAGDLAPIPHSRRNVRALAKVLTQEAAAGLTPWDVRTVDDPRQHEDIMRPVSAAADEAEGALLVYYSGHGLIAAADGAFHLSLTASHSGKDWTSLSYFYVADLIRKSPARVKIVILDCCYSGRGHAGLMSSESRLIAEQVSDSGVYSLSSAPADRRSMAPREQPYSAFTGFLLAVMGDGVPGAGPVLGLTDLYPEVRRRMRGAGLPLPEECSKTGAGAYPFVRNRAPRPPEQDPAQDARTPAAPAVPVRDNVPLDEAVAVAAGSDRWVEALRLVLMLRDVPLARTGRPGWNLRRLANRCEMAAGERLIGHATTGRTRNVAFTDSHLCVLDSEGLLRVPYSRLGHLSVAVSIKEDRVVTVTDQAGISEDVVYVTTTADYGGRRLTFVESGTTPLRNCLTGCVPALIDLHGRNPGWFP</sequence>
<evidence type="ECO:0000256" key="1">
    <source>
        <dbReference type="SAM" id="MobiDB-lite"/>
    </source>
</evidence>
<dbReference type="InterPro" id="IPR011600">
    <property type="entry name" value="Pept_C14_caspase"/>
</dbReference>
<dbReference type="EMBL" id="JAINUL010000001">
    <property type="protein sequence ID" value="MCC0099169.1"/>
    <property type="molecule type" value="Genomic_DNA"/>
</dbReference>
<dbReference type="SUPFAM" id="SSF52129">
    <property type="entry name" value="Caspase-like"/>
    <property type="match status" value="1"/>
</dbReference>
<keyword evidence="4" id="KW-1185">Reference proteome</keyword>
<accession>A0ABS8EE10</accession>
<dbReference type="Gene3D" id="3.40.50.1460">
    <property type="match status" value="1"/>
</dbReference>
<feature type="region of interest" description="Disordered" evidence="1">
    <location>
        <begin position="252"/>
        <end position="274"/>
    </location>
</feature>
<gene>
    <name evidence="3" type="ORF">K7B10_31250</name>
</gene>
<reference evidence="3 4" key="1">
    <citation type="submission" date="2021-08" db="EMBL/GenBank/DDBJ databases">
        <title>Genomic Architecture of Streptomyces flavotricini NGL1 and Streptomyces erythrochromogenes HMS4 With Differential Plant Beneficial attributes and laccase production capabilities.</title>
        <authorList>
            <person name="Salwan R."/>
            <person name="Kaur R."/>
            <person name="Sharma V."/>
        </authorList>
    </citation>
    <scope>NUCLEOTIDE SEQUENCE [LARGE SCALE GENOMIC DNA]</scope>
    <source>
        <strain evidence="3 4">NGL1</strain>
    </source>
</reference>
<name>A0ABS8EE10_9ACTN</name>
<dbReference type="RefSeq" id="WP_229341385.1">
    <property type="nucleotide sequence ID" value="NZ_JAINUL010000001.1"/>
</dbReference>
<organism evidence="3 4">
    <name type="scientific">Streptomyces flavotricini</name>
    <dbReference type="NCBI Taxonomy" id="66888"/>
    <lineage>
        <taxon>Bacteria</taxon>
        <taxon>Bacillati</taxon>
        <taxon>Actinomycetota</taxon>
        <taxon>Actinomycetes</taxon>
        <taxon>Kitasatosporales</taxon>
        <taxon>Streptomycetaceae</taxon>
        <taxon>Streptomyces</taxon>
    </lineage>
</organism>
<feature type="domain" description="Peptidase C14 caspase" evidence="2">
    <location>
        <begin position="19"/>
        <end position="229"/>
    </location>
</feature>
<evidence type="ECO:0000313" key="3">
    <source>
        <dbReference type="EMBL" id="MCC0099169.1"/>
    </source>
</evidence>
<dbReference type="NCBIfam" id="NF047832">
    <property type="entry name" value="caspase_w_EACC1"/>
    <property type="match status" value="1"/>
</dbReference>